<evidence type="ECO:0000256" key="1">
    <source>
        <dbReference type="SAM" id="MobiDB-lite"/>
    </source>
</evidence>
<dbReference type="InterPro" id="IPR011042">
    <property type="entry name" value="6-blade_b-propeller_TolB-like"/>
</dbReference>
<dbReference type="SUPFAM" id="SSF103481">
    <property type="entry name" value="Multidrug resistance efflux transporter EmrE"/>
    <property type="match status" value="1"/>
</dbReference>
<dbReference type="PANTHER" id="PTHR47064:SF2">
    <property type="entry name" value="SMP-30_GLUCONOLACTONASE_LRE-LIKE REGION DOMAIN-CONTAINING PROTEIN-RELATED"/>
    <property type="match status" value="1"/>
</dbReference>
<feature type="transmembrane region" description="Helical" evidence="2">
    <location>
        <begin position="317"/>
        <end position="341"/>
    </location>
</feature>
<dbReference type="EMBL" id="JAHFXS010003341">
    <property type="protein sequence ID" value="KAG9968651.1"/>
    <property type="molecule type" value="Genomic_DNA"/>
</dbReference>
<feature type="transmembrane region" description="Helical" evidence="2">
    <location>
        <begin position="477"/>
        <end position="496"/>
    </location>
</feature>
<feature type="transmembrane region" description="Helical" evidence="2">
    <location>
        <begin position="362"/>
        <end position="388"/>
    </location>
</feature>
<feature type="non-terminal residue" evidence="4">
    <location>
        <position position="1"/>
    </location>
</feature>
<dbReference type="InterPro" id="IPR013658">
    <property type="entry name" value="SGL"/>
</dbReference>
<comment type="caution">
    <text evidence="4">The sequence shown here is derived from an EMBL/GenBank/DDBJ whole genome shotgun (WGS) entry which is preliminary data.</text>
</comment>
<keyword evidence="2" id="KW-1133">Transmembrane helix</keyword>
<organism evidence="4 5">
    <name type="scientific">Aureobasidium melanogenum</name>
    <name type="common">Aureobasidium pullulans var. melanogenum</name>
    <dbReference type="NCBI Taxonomy" id="46634"/>
    <lineage>
        <taxon>Eukaryota</taxon>
        <taxon>Fungi</taxon>
        <taxon>Dikarya</taxon>
        <taxon>Ascomycota</taxon>
        <taxon>Pezizomycotina</taxon>
        <taxon>Dothideomycetes</taxon>
        <taxon>Dothideomycetidae</taxon>
        <taxon>Dothideales</taxon>
        <taxon>Saccotheciaceae</taxon>
        <taxon>Aureobasidium</taxon>
    </lineage>
</organism>
<dbReference type="InterPro" id="IPR037185">
    <property type="entry name" value="EmrE-like"/>
</dbReference>
<evidence type="ECO:0000313" key="5">
    <source>
        <dbReference type="Proteomes" id="UP000729357"/>
    </source>
</evidence>
<proteinExistence type="predicted"/>
<dbReference type="Pfam" id="PF08450">
    <property type="entry name" value="SGL"/>
    <property type="match status" value="1"/>
</dbReference>
<keyword evidence="5" id="KW-1185">Reference proteome</keyword>
<evidence type="ECO:0000259" key="3">
    <source>
        <dbReference type="Pfam" id="PF08450"/>
    </source>
</evidence>
<dbReference type="InterPro" id="IPR052988">
    <property type="entry name" value="Oryzine_lactonohydrolase"/>
</dbReference>
<reference evidence="4" key="2">
    <citation type="submission" date="2021-08" db="EMBL/GenBank/DDBJ databases">
        <authorList>
            <person name="Gostincar C."/>
            <person name="Sun X."/>
            <person name="Song Z."/>
            <person name="Gunde-Cimerman N."/>
        </authorList>
    </citation>
    <scope>NUCLEOTIDE SEQUENCE</scope>
    <source>
        <strain evidence="4">EXF-9298</strain>
    </source>
</reference>
<dbReference type="Gene3D" id="2.120.10.30">
    <property type="entry name" value="TolB, C-terminal domain"/>
    <property type="match status" value="1"/>
</dbReference>
<feature type="transmembrane region" description="Helical" evidence="2">
    <location>
        <begin position="508"/>
        <end position="524"/>
    </location>
</feature>
<reference evidence="4" key="1">
    <citation type="journal article" date="2021" name="J Fungi (Basel)">
        <title>Virulence traits and population genomics of the black yeast Aureobasidium melanogenum.</title>
        <authorList>
            <person name="Cernosa A."/>
            <person name="Sun X."/>
            <person name="Gostincar C."/>
            <person name="Fang C."/>
            <person name="Gunde-Cimerman N."/>
            <person name="Song Z."/>
        </authorList>
    </citation>
    <scope>NUCLEOTIDE SEQUENCE</scope>
    <source>
        <strain evidence="4">EXF-9298</strain>
    </source>
</reference>
<keyword evidence="2" id="KW-0472">Membrane</keyword>
<dbReference type="Proteomes" id="UP000729357">
    <property type="component" value="Unassembled WGS sequence"/>
</dbReference>
<evidence type="ECO:0000256" key="2">
    <source>
        <dbReference type="SAM" id="Phobius"/>
    </source>
</evidence>
<gene>
    <name evidence="4" type="ORF">KCU98_g15592</name>
</gene>
<feature type="transmembrane region" description="Helical" evidence="2">
    <location>
        <begin position="408"/>
        <end position="432"/>
    </location>
</feature>
<feature type="region of interest" description="Disordered" evidence="1">
    <location>
        <begin position="572"/>
        <end position="593"/>
    </location>
</feature>
<name>A0A9P8FCX1_AURME</name>
<feature type="transmembrane region" description="Helical" evidence="2">
    <location>
        <begin position="530"/>
        <end position="549"/>
    </location>
</feature>
<dbReference type="PANTHER" id="PTHR47064">
    <property type="entry name" value="PUTATIVE (AFU_ORTHOLOGUE AFUA_1G08990)-RELATED"/>
    <property type="match status" value="1"/>
</dbReference>
<feature type="domain" description="SMP-30/Gluconolactonase/LRE-like region" evidence="3">
    <location>
        <begin position="124"/>
        <end position="325"/>
    </location>
</feature>
<sequence>MVNITHVNLLTLAASIPYANELYGIANASTEEISFLSYNDTFITDILGPNVSQQLVGSYNYQAFHEAGVYNIATGKLYATSNWNGSFSDPINVTAIDIHGNNSIQSVHYEHLAEANGGTAWYPVGSPANSSEGQQIVFCDEGDLTNPAQLVLVDPATNKSRVLINNFLGRNFSSINDVRQHPVTGDLWFTDVPYGYWQYFRPAPVIKNQAYRFEPNTGVVQAVADDAFAPNGIEFSPDFKHVYITDTGVHTFPNKDNLTMPSTIYRYDITPDGKRLQNKQLFAYSDIGLPDGIHCDTMGNVYAGCGDGVHVWNPEGVLLGIFAVSGGNANFAFVPGGMYIFNEYKLFKVTLQAEGREVKRDFGLTEFLAGVIALLGVVIIAHPAAIFGRVNDDIKVPHQPNKIDQVSAGQRLLAIFVSVIGVLGASAAYTLIRVIGSRAHALISVNYFALISTFGSAGALLVLPGMKFTMPHGAREWLLLSLLGILGFVLQFLLTAGLQLDRTSKATSMLYTGILFALAFDWAIWGVFPGFWSCIGGAIVIASTLWSALQKSKGASQSAVAKKEVVDEESALLGAQTEGSEDAARAGATRESV</sequence>
<evidence type="ECO:0000313" key="4">
    <source>
        <dbReference type="EMBL" id="KAG9968651.1"/>
    </source>
</evidence>
<dbReference type="SUPFAM" id="SSF63829">
    <property type="entry name" value="Calcium-dependent phosphotriesterase"/>
    <property type="match status" value="1"/>
</dbReference>
<feature type="transmembrane region" description="Helical" evidence="2">
    <location>
        <begin position="444"/>
        <end position="465"/>
    </location>
</feature>
<accession>A0A9P8FCX1</accession>
<keyword evidence="2" id="KW-0812">Transmembrane</keyword>
<protein>
    <submittedName>
        <fullName evidence="4">Lactonohydrolase</fullName>
    </submittedName>
</protein>
<dbReference type="AlphaFoldDB" id="A0A9P8FCX1"/>